<name>A0A431W145_9DEIO</name>
<dbReference type="RefSeq" id="WP_126351537.1">
    <property type="nucleotide sequence ID" value="NZ_RXPE01000005.1"/>
</dbReference>
<gene>
    <name evidence="1" type="ORF">EJ104_04360</name>
</gene>
<keyword evidence="2" id="KW-1185">Reference proteome</keyword>
<evidence type="ECO:0000313" key="2">
    <source>
        <dbReference type="Proteomes" id="UP000277766"/>
    </source>
</evidence>
<dbReference type="OrthoDB" id="1551024at2"/>
<protein>
    <submittedName>
        <fullName evidence="1">Uncharacterized protein</fullName>
    </submittedName>
</protein>
<proteinExistence type="predicted"/>
<dbReference type="EMBL" id="RXPE01000005">
    <property type="protein sequence ID" value="RTR29083.1"/>
    <property type="molecule type" value="Genomic_DNA"/>
</dbReference>
<organism evidence="1 2">
    <name type="scientific">Deinococcus radiophilus</name>
    <dbReference type="NCBI Taxonomy" id="32062"/>
    <lineage>
        <taxon>Bacteria</taxon>
        <taxon>Thermotogati</taxon>
        <taxon>Deinococcota</taxon>
        <taxon>Deinococci</taxon>
        <taxon>Deinococcales</taxon>
        <taxon>Deinococcaceae</taxon>
        <taxon>Deinococcus</taxon>
    </lineage>
</organism>
<comment type="caution">
    <text evidence="1">The sequence shown here is derived from an EMBL/GenBank/DDBJ whole genome shotgun (WGS) entry which is preliminary data.</text>
</comment>
<reference evidence="1 2" key="1">
    <citation type="submission" date="2018-12" db="EMBL/GenBank/DDBJ databases">
        <title>Deinococcus radiophilus ATCC 27603 genome sequencing and assembly.</title>
        <authorList>
            <person name="Maclea K.S."/>
            <person name="Maynard C.R."/>
        </authorList>
    </citation>
    <scope>NUCLEOTIDE SEQUENCE [LARGE SCALE GENOMIC DNA]</scope>
    <source>
        <strain evidence="1 2">ATCC 27603</strain>
    </source>
</reference>
<dbReference type="Proteomes" id="UP000277766">
    <property type="component" value="Unassembled WGS sequence"/>
</dbReference>
<sequence length="261" mass="29992">MADPGTENIKGFGWRQGSALPPELIGKLISENYIPDVNEDEGYFVISQDCDVVNRSLTAEPYCEILRFQKVQREQGNFMDGKNPRKLQFKTSDSDIYECSVHDKECIPRNLLNGFRPLETISLTPKIVRTVRLWLAKRYSRESFPDAFNDRCRAVNDPIKKQLKARGEYFEAIYLTIDSMEELSEDKSYEITLVGCLHLDIEEGDERYLQAESCMATVSKLLESCSGIDVTDQRLESKETITLADLDFLKPWDVWDYLSVS</sequence>
<dbReference type="AlphaFoldDB" id="A0A431W145"/>
<evidence type="ECO:0000313" key="1">
    <source>
        <dbReference type="EMBL" id="RTR29083.1"/>
    </source>
</evidence>
<accession>A0A431W145</accession>